<protein>
    <recommendedName>
        <fullName evidence="3">Secreted protein</fullName>
    </recommendedName>
</protein>
<evidence type="ECO:0000313" key="2">
    <source>
        <dbReference type="Proteomes" id="UP001163387"/>
    </source>
</evidence>
<accession>A0ABN6SWV1</accession>
<name>A0ABN6SWV1_9MOLU</name>
<sequence>MLFIFTLPFHFLQTSQYLYILLILIPRIIPDHIAQGVLAQIITKSFIKIVDSDPPWYDKWIMPHNTHKLLAVV</sequence>
<proteinExistence type="predicted"/>
<gene>
    <name evidence="1" type="ORF">SHM_12020</name>
</gene>
<dbReference type="Proteomes" id="UP001163387">
    <property type="component" value="Chromosome"/>
</dbReference>
<evidence type="ECO:0000313" key="1">
    <source>
        <dbReference type="EMBL" id="BDT03556.1"/>
    </source>
</evidence>
<dbReference type="EMBL" id="AP026933">
    <property type="protein sequence ID" value="BDT03556.1"/>
    <property type="molecule type" value="Genomic_DNA"/>
</dbReference>
<evidence type="ECO:0008006" key="3">
    <source>
        <dbReference type="Google" id="ProtNLM"/>
    </source>
</evidence>
<reference evidence="1 2" key="1">
    <citation type="journal article" date="2022" name="Front. Microbiol.">
        <title>Male-killing mechanisms vary between Spiroplasma species.</title>
        <authorList>
            <person name="Arai H."/>
            <person name="Inoue M."/>
            <person name="Kageyama D."/>
        </authorList>
    </citation>
    <scope>NUCLEOTIDE SEQUENCE [LARGE SCALE GENOMIC DNA]</scope>
    <source>
        <strain evidence="2">sHm</strain>
    </source>
</reference>
<organism evidence="1 2">
    <name type="scientific">Spiroplasma ixodetis</name>
    <dbReference type="NCBI Taxonomy" id="2141"/>
    <lineage>
        <taxon>Bacteria</taxon>
        <taxon>Bacillati</taxon>
        <taxon>Mycoplasmatota</taxon>
        <taxon>Mollicutes</taxon>
        <taxon>Entomoplasmatales</taxon>
        <taxon>Spiroplasmataceae</taxon>
        <taxon>Spiroplasma</taxon>
    </lineage>
</organism>
<keyword evidence="2" id="KW-1185">Reference proteome</keyword>